<evidence type="ECO:0000256" key="9">
    <source>
        <dbReference type="ARBA" id="ARBA00022842"/>
    </source>
</evidence>
<feature type="binding site" evidence="11">
    <location>
        <position position="169"/>
    </location>
    <ligand>
        <name>ATP</name>
        <dbReference type="ChEBI" id="CHEBI:30616"/>
    </ligand>
</feature>
<keyword evidence="10 11" id="KW-0784">Thiamine biosynthesis</keyword>
<evidence type="ECO:0000256" key="5">
    <source>
        <dbReference type="ARBA" id="ARBA00022723"/>
    </source>
</evidence>
<comment type="catalytic activity">
    <reaction evidence="1 11">
        <text>5-(2-hydroxyethyl)-4-methylthiazole + ATP = 4-methyl-5-(2-phosphooxyethyl)-thiazole + ADP + H(+)</text>
        <dbReference type="Rhea" id="RHEA:24212"/>
        <dbReference type="ChEBI" id="CHEBI:15378"/>
        <dbReference type="ChEBI" id="CHEBI:17957"/>
        <dbReference type="ChEBI" id="CHEBI:30616"/>
        <dbReference type="ChEBI" id="CHEBI:58296"/>
        <dbReference type="ChEBI" id="CHEBI:456216"/>
        <dbReference type="EC" id="2.7.1.50"/>
    </reaction>
</comment>
<comment type="function">
    <text evidence="11">Catalyzes the phosphorylation of the hydroxyl group of 4-methyl-5-beta-hydroxyethylthiazole (THZ).</text>
</comment>
<evidence type="ECO:0000313" key="13">
    <source>
        <dbReference type="Proteomes" id="UP000448292"/>
    </source>
</evidence>
<feature type="binding site" evidence="11">
    <location>
        <position position="196"/>
    </location>
    <ligand>
        <name>substrate</name>
    </ligand>
</feature>
<evidence type="ECO:0000256" key="10">
    <source>
        <dbReference type="ARBA" id="ARBA00022977"/>
    </source>
</evidence>
<evidence type="ECO:0000256" key="11">
    <source>
        <dbReference type="HAMAP-Rule" id="MF_00228"/>
    </source>
</evidence>
<name>A0A7M3MFK8_9BACT</name>
<dbReference type="GO" id="GO:0004417">
    <property type="term" value="F:hydroxyethylthiazole kinase activity"/>
    <property type="evidence" value="ECO:0007669"/>
    <property type="project" value="UniProtKB-UniRule"/>
</dbReference>
<accession>A0A7M3MFK8</accession>
<reference evidence="12 13" key="1">
    <citation type="submission" date="2018-06" db="EMBL/GenBank/DDBJ databases">
        <title>Complete genome of Desulfovibrio indonesiensis P37SLT.</title>
        <authorList>
            <person name="Crispim J.S."/>
            <person name="Vidigal P.M.P."/>
            <person name="Silva L.C.F."/>
            <person name="Laguardia C.N."/>
            <person name="Araujo L.C."/>
            <person name="Dias R.S."/>
            <person name="Sousa M.P."/>
            <person name="Paula S.O."/>
            <person name="Silva C."/>
        </authorList>
    </citation>
    <scope>NUCLEOTIDE SEQUENCE [LARGE SCALE GENOMIC DNA]</scope>
    <source>
        <strain evidence="12 13">P37SLT</strain>
    </source>
</reference>
<dbReference type="RefSeq" id="WP_144302995.1">
    <property type="nucleotide sequence ID" value="NZ_QMIE01000007.1"/>
</dbReference>
<evidence type="ECO:0000313" key="12">
    <source>
        <dbReference type="EMBL" id="TVM17412.1"/>
    </source>
</evidence>
<evidence type="ECO:0000256" key="3">
    <source>
        <dbReference type="ARBA" id="ARBA00004868"/>
    </source>
</evidence>
<dbReference type="NCBIfam" id="NF006830">
    <property type="entry name" value="PRK09355.1"/>
    <property type="match status" value="1"/>
</dbReference>
<dbReference type="SUPFAM" id="SSF53613">
    <property type="entry name" value="Ribokinase-like"/>
    <property type="match status" value="1"/>
</dbReference>
<comment type="cofactor">
    <cofactor evidence="2 11">
        <name>Mg(2+)</name>
        <dbReference type="ChEBI" id="CHEBI:18420"/>
    </cofactor>
</comment>
<dbReference type="Proteomes" id="UP000448292">
    <property type="component" value="Unassembled WGS sequence"/>
</dbReference>
<evidence type="ECO:0000256" key="1">
    <source>
        <dbReference type="ARBA" id="ARBA00001771"/>
    </source>
</evidence>
<evidence type="ECO:0000256" key="4">
    <source>
        <dbReference type="ARBA" id="ARBA00022679"/>
    </source>
</evidence>
<protein>
    <recommendedName>
        <fullName evidence="11">Hydroxyethylthiazole kinase</fullName>
        <ecNumber evidence="11">2.7.1.50</ecNumber>
    </recommendedName>
    <alternativeName>
        <fullName evidence="11">4-methyl-5-beta-hydroxyethylthiazole kinase</fullName>
        <shortName evidence="11">TH kinase</shortName>
        <shortName evidence="11">Thz kinase</shortName>
    </alternativeName>
</protein>
<dbReference type="EC" id="2.7.1.50" evidence="11"/>
<feature type="binding site" evidence="11">
    <location>
        <position position="47"/>
    </location>
    <ligand>
        <name>substrate</name>
    </ligand>
</feature>
<keyword evidence="8 11" id="KW-0067">ATP-binding</keyword>
<keyword evidence="5 11" id="KW-0479">Metal-binding</keyword>
<proteinExistence type="inferred from homology"/>
<dbReference type="PIRSF" id="PIRSF000513">
    <property type="entry name" value="Thz_kinase"/>
    <property type="match status" value="1"/>
</dbReference>
<dbReference type="Gene3D" id="3.40.1190.20">
    <property type="match status" value="1"/>
</dbReference>
<feature type="binding site" evidence="11">
    <location>
        <position position="123"/>
    </location>
    <ligand>
        <name>ATP</name>
        <dbReference type="ChEBI" id="CHEBI:30616"/>
    </ligand>
</feature>
<dbReference type="PRINTS" id="PR01099">
    <property type="entry name" value="HYETHTZKNASE"/>
</dbReference>
<keyword evidence="7 11" id="KW-0418">Kinase</keyword>
<keyword evidence="4 11" id="KW-0808">Transferase</keyword>
<evidence type="ECO:0000256" key="6">
    <source>
        <dbReference type="ARBA" id="ARBA00022741"/>
    </source>
</evidence>
<keyword evidence="6 11" id="KW-0547">Nucleotide-binding</keyword>
<sequence>MITTPQAAWRDVEAIREQKPLVVNVTNYVVMNNTANALLAIGASPAMTNAVDEMEDIVALCQALVLNMGTPTPTNMEAMAVGFSAACELGKPVVFDPVAVGATRLRRRLAASLMENRNPSIIRGNASEILALAGSAAPSKGADTAHGVHEASDAAAELAKRHSCTVCVSGEIDLITDGSSTWVLTGGHPMMPYVTGLGCTASALCGAFAAVNPDPLAATIHAMAAMGAAGEIAAARSQGPGSLQMHLYDVFYGLTETELTERMRLEAA</sequence>
<dbReference type="GO" id="GO:0009228">
    <property type="term" value="P:thiamine biosynthetic process"/>
    <property type="evidence" value="ECO:0007669"/>
    <property type="project" value="UniProtKB-KW"/>
</dbReference>
<keyword evidence="9 11" id="KW-0460">Magnesium</keyword>
<dbReference type="GO" id="GO:0009229">
    <property type="term" value="P:thiamine diphosphate biosynthetic process"/>
    <property type="evidence" value="ECO:0007669"/>
    <property type="project" value="UniProtKB-UniRule"/>
</dbReference>
<dbReference type="InterPro" id="IPR000417">
    <property type="entry name" value="Hyethyz_kinase"/>
</dbReference>
<dbReference type="NCBIfam" id="TIGR00694">
    <property type="entry name" value="thiM"/>
    <property type="match status" value="1"/>
</dbReference>
<dbReference type="AlphaFoldDB" id="A0A7M3MFK8"/>
<comment type="similarity">
    <text evidence="11">Belongs to the Thz kinase family.</text>
</comment>
<evidence type="ECO:0000256" key="2">
    <source>
        <dbReference type="ARBA" id="ARBA00001946"/>
    </source>
</evidence>
<dbReference type="GO" id="GO:0000287">
    <property type="term" value="F:magnesium ion binding"/>
    <property type="evidence" value="ECO:0007669"/>
    <property type="project" value="UniProtKB-UniRule"/>
</dbReference>
<dbReference type="UniPathway" id="UPA00060">
    <property type="reaction ID" value="UER00139"/>
</dbReference>
<dbReference type="CDD" id="cd01170">
    <property type="entry name" value="THZ_kinase"/>
    <property type="match status" value="1"/>
</dbReference>
<dbReference type="EMBL" id="QMIE01000007">
    <property type="protein sequence ID" value="TVM17412.1"/>
    <property type="molecule type" value="Genomic_DNA"/>
</dbReference>
<evidence type="ECO:0000256" key="7">
    <source>
        <dbReference type="ARBA" id="ARBA00022777"/>
    </source>
</evidence>
<evidence type="ECO:0000256" key="8">
    <source>
        <dbReference type="ARBA" id="ARBA00022840"/>
    </source>
</evidence>
<dbReference type="InterPro" id="IPR029056">
    <property type="entry name" value="Ribokinase-like"/>
</dbReference>
<dbReference type="Pfam" id="PF02110">
    <property type="entry name" value="HK"/>
    <property type="match status" value="1"/>
</dbReference>
<comment type="caution">
    <text evidence="12">The sequence shown here is derived from an EMBL/GenBank/DDBJ whole genome shotgun (WGS) entry which is preliminary data.</text>
</comment>
<organism evidence="12 13">
    <name type="scientific">Oceanidesulfovibrio indonesiensis</name>
    <dbReference type="NCBI Taxonomy" id="54767"/>
    <lineage>
        <taxon>Bacteria</taxon>
        <taxon>Pseudomonadati</taxon>
        <taxon>Thermodesulfobacteriota</taxon>
        <taxon>Desulfovibrionia</taxon>
        <taxon>Desulfovibrionales</taxon>
        <taxon>Desulfovibrionaceae</taxon>
        <taxon>Oceanidesulfovibrio</taxon>
    </lineage>
</organism>
<dbReference type="OrthoDB" id="8909021at2"/>
<gene>
    <name evidence="11" type="primary">thiM</name>
    <name evidence="12" type="ORF">DPQ33_09585</name>
</gene>
<dbReference type="HAMAP" id="MF_00228">
    <property type="entry name" value="Thz_kinase"/>
    <property type="match status" value="1"/>
</dbReference>
<dbReference type="GO" id="GO:0005524">
    <property type="term" value="F:ATP binding"/>
    <property type="evidence" value="ECO:0007669"/>
    <property type="project" value="UniProtKB-UniRule"/>
</dbReference>
<keyword evidence="13" id="KW-1185">Reference proteome</keyword>
<comment type="pathway">
    <text evidence="3 11">Cofactor biosynthesis; thiamine diphosphate biosynthesis; 4-methyl-5-(2-phosphoethyl)-thiazole from 5-(2-hydroxyethyl)-4-methylthiazole: step 1/1.</text>
</comment>